<dbReference type="PANTHER" id="PTHR43479">
    <property type="entry name" value="ACREF/ENVCD OPERON REPRESSOR-RELATED"/>
    <property type="match status" value="1"/>
</dbReference>
<dbReference type="GO" id="GO:0003677">
    <property type="term" value="F:DNA binding"/>
    <property type="evidence" value="ECO:0007669"/>
    <property type="project" value="UniProtKB-UniRule"/>
</dbReference>
<dbReference type="PRINTS" id="PR00455">
    <property type="entry name" value="HTHTETR"/>
</dbReference>
<dbReference type="PANTHER" id="PTHR43479:SF11">
    <property type="entry name" value="ACREF_ENVCD OPERON REPRESSOR-RELATED"/>
    <property type="match status" value="1"/>
</dbReference>
<keyword evidence="1 2" id="KW-0238">DNA-binding</keyword>
<name>G8PA84_PEDCP</name>
<dbReference type="EMBL" id="CP003137">
    <property type="protein sequence ID" value="AEV94523.1"/>
    <property type="molecule type" value="Genomic_DNA"/>
</dbReference>
<dbReference type="RefSeq" id="WP_014214721.1">
    <property type="nucleotide sequence ID" value="NC_016605.1"/>
</dbReference>
<proteinExistence type="predicted"/>
<dbReference type="InterPro" id="IPR050624">
    <property type="entry name" value="HTH-type_Tx_Regulator"/>
</dbReference>
<protein>
    <submittedName>
        <fullName evidence="4">Transcriptional regulator, TetR family</fullName>
    </submittedName>
</protein>
<dbReference type="InterPro" id="IPR001647">
    <property type="entry name" value="HTH_TetR"/>
</dbReference>
<dbReference type="InterPro" id="IPR041612">
    <property type="entry name" value="YfiR_C"/>
</dbReference>
<dbReference type="Pfam" id="PF00440">
    <property type="entry name" value="TetR_N"/>
    <property type="match status" value="1"/>
</dbReference>
<evidence type="ECO:0000313" key="4">
    <source>
        <dbReference type="EMBL" id="AEV94523.1"/>
    </source>
</evidence>
<gene>
    <name evidence="4" type="ordered locus">PECL_200</name>
</gene>
<evidence type="ECO:0000259" key="3">
    <source>
        <dbReference type="PROSITE" id="PS50977"/>
    </source>
</evidence>
<dbReference type="STRING" id="701521.PECL_200"/>
<dbReference type="Proteomes" id="UP000005444">
    <property type="component" value="Chromosome"/>
</dbReference>
<dbReference type="PROSITE" id="PS50977">
    <property type="entry name" value="HTH_TETR_2"/>
    <property type="match status" value="1"/>
</dbReference>
<evidence type="ECO:0000256" key="1">
    <source>
        <dbReference type="ARBA" id="ARBA00023125"/>
    </source>
</evidence>
<dbReference type="InterPro" id="IPR009057">
    <property type="entry name" value="Homeodomain-like_sf"/>
</dbReference>
<organism evidence="4 5">
    <name type="scientific">Pediococcus claussenii (strain ATCC BAA-344 / DSM 14800 / JCM 18046 / KCTC 3811 / LMG 21948 / P06)</name>
    <dbReference type="NCBI Taxonomy" id="701521"/>
    <lineage>
        <taxon>Bacteria</taxon>
        <taxon>Bacillati</taxon>
        <taxon>Bacillota</taxon>
        <taxon>Bacilli</taxon>
        <taxon>Lactobacillales</taxon>
        <taxon>Lactobacillaceae</taxon>
        <taxon>Pediococcus</taxon>
    </lineage>
</organism>
<evidence type="ECO:0000256" key="2">
    <source>
        <dbReference type="PROSITE-ProRule" id="PRU00335"/>
    </source>
</evidence>
<feature type="DNA-binding region" description="H-T-H motif" evidence="2">
    <location>
        <begin position="34"/>
        <end position="53"/>
    </location>
</feature>
<dbReference type="AlphaFoldDB" id="G8PA84"/>
<dbReference type="HOGENOM" id="CLU_069356_15_12_9"/>
<evidence type="ECO:0000313" key="5">
    <source>
        <dbReference type="Proteomes" id="UP000005444"/>
    </source>
</evidence>
<dbReference type="PATRIC" id="fig|701521.8.peg.190"/>
<keyword evidence="5" id="KW-1185">Reference proteome</keyword>
<dbReference type="SUPFAM" id="SSF46689">
    <property type="entry name" value="Homeodomain-like"/>
    <property type="match status" value="1"/>
</dbReference>
<sequence length="199" mass="23164">MSKITNEQRKQIKEKVILDSAKIIFQEKGFLDVTMRDIIEKANISRGGIYLYFKSVDEIFIAVLKQRNDHSLDNIRTDIESNISFSKLLNKYFDGQKDRLLNRVDSSLLRAVYEYYFTHKETSDRQFQQEQFNVIQQTILLILQYGVSSNALQSDHLDVISEQIMFLIEGLSVLALTGGITEQKIDSQFELIKSNLNWK</sequence>
<feature type="domain" description="HTH tetR-type" evidence="3">
    <location>
        <begin position="11"/>
        <end position="71"/>
    </location>
</feature>
<dbReference type="eggNOG" id="COG1309">
    <property type="taxonomic scope" value="Bacteria"/>
</dbReference>
<dbReference type="Pfam" id="PF17922">
    <property type="entry name" value="TetR_C_17"/>
    <property type="match status" value="1"/>
</dbReference>
<dbReference type="Gene3D" id="1.10.10.60">
    <property type="entry name" value="Homeodomain-like"/>
    <property type="match status" value="1"/>
</dbReference>
<reference evidence="4 5" key="1">
    <citation type="journal article" date="2012" name="J. Bacteriol.">
        <title>Complete Genome Sequence of the Beer Spoilage Organism Pediococcus claussenii ATCC BAA-344T.</title>
        <authorList>
            <person name="Pittet V."/>
            <person name="Abegunde T."/>
            <person name="Marfleet T."/>
            <person name="Haakensen M."/>
            <person name="Morrow K."/>
            <person name="Jayaprakash T."/>
            <person name="Schroeder K."/>
            <person name="Trost B."/>
            <person name="Byrns S."/>
            <person name="Bergsveinson J."/>
            <person name="Kusalik A."/>
            <person name="Ziola B."/>
        </authorList>
    </citation>
    <scope>NUCLEOTIDE SEQUENCE [LARGE SCALE GENOMIC DNA]</scope>
    <source>
        <strain evidence="4 5">ATCC BAA-344</strain>
    </source>
</reference>
<accession>G8PA84</accession>
<dbReference type="Gene3D" id="1.10.357.10">
    <property type="entry name" value="Tetracycline Repressor, domain 2"/>
    <property type="match status" value="1"/>
</dbReference>
<dbReference type="KEGG" id="pce:PECL_200"/>